<dbReference type="EMBL" id="NCVM01000026">
    <property type="protein sequence ID" value="ORP02817.1"/>
    <property type="molecule type" value="Genomic_DNA"/>
</dbReference>
<keyword evidence="1" id="KW-0175">Coiled coil</keyword>
<proteinExistence type="predicted"/>
<organism evidence="3 4">
    <name type="scientific">Streptococcus mitis</name>
    <dbReference type="NCBI Taxonomy" id="28037"/>
    <lineage>
        <taxon>Bacteria</taxon>
        <taxon>Bacillati</taxon>
        <taxon>Bacillota</taxon>
        <taxon>Bacilli</taxon>
        <taxon>Lactobacillales</taxon>
        <taxon>Streptococcaceae</taxon>
        <taxon>Streptococcus</taxon>
        <taxon>Streptococcus mitis group</taxon>
    </lineage>
</organism>
<dbReference type="InterPro" id="IPR003959">
    <property type="entry name" value="ATPase_AAA_core"/>
</dbReference>
<dbReference type="InterPro" id="IPR054787">
    <property type="entry name" value="TrlF_ATPase"/>
</dbReference>
<feature type="coiled-coil region" evidence="1">
    <location>
        <begin position="431"/>
        <end position="482"/>
    </location>
</feature>
<sequence length="865" mass="100226">MIQRGSEFRKWDLHIHSPYTVLNNQFDKLSDGSPDVEKFIQKIRDEGISAVGLTNYFNFNDDDFKLKERLNKEGIATFLNLEIRLSYINKSDQLFDYHIIFDNKLPDIIIKNLLGQLKANIGSTNKSFNTLTNSEIENVANIDLSQLLKVLNNDKELNGRFLTGFLSRGHGSATSDSDPKNGAVYENICVNSDFLIHSSCDNPAICKDKKCKHNNILVDRKFWLDKSPYVRPLLQSSDSHSLEQIGSKYSWVKADLTFDGLEQIKYEPEYRISVEKEKPTLKKDELVIDKILYNGQDIYLSENLNTIIGGRSTGKSTLLNSIAKKLGRELNGDSYYFENMDDFQIIWKDQQEDNSRQIEYIPQEYMFALARDNKKLKDLVGSIIQSKEMNSELKKYEQNCTTLHLEIRGLLDSYKENQKNIHELIKPEAEKQATQNRIKTYETKKKELLNASEITEQERDLFENKNKELQLLKTQKEIHESDLRYVSSILPIIFEIKSLPTTTTPSQDLRVKIGQITARLHDSVKAQLDHEIRIIKLEKESLIKASENKIADIENDDIYKKCVEAMKNNSEIARLNSLIKNEVDILAKIEAFEKQRDEFDKVTEEIQKEIISKYKEYSNIRTELLNNFKIEDDNGDNLKISVKFSLIDLESEFDYINARGRSKQDFIEKMIDSFDEVVDSVFYEDSLAFNGNRDRFSHIEHFFTTNFYEYSFEIEYQGDKFEQMSPGKKAFIVLKLILEFSDSKIPVLIDQPEDSLDNRAIYSELTKYIKKTKKNRQIIIVTHNPNIVVSGDAENIIVANQQSDNSPNQNGKKFDYVNGALENRNNDSTSEFILQKYNIREHVCDILEGGEDAFIKRENKYSING</sequence>
<feature type="domain" description="ATPase AAA-type core" evidence="2">
    <location>
        <begin position="600"/>
        <end position="788"/>
    </location>
</feature>
<evidence type="ECO:0000313" key="3">
    <source>
        <dbReference type="EMBL" id="ORP02817.1"/>
    </source>
</evidence>
<dbReference type="Proteomes" id="UP000193388">
    <property type="component" value="Unassembled WGS sequence"/>
</dbReference>
<dbReference type="RefSeq" id="WP_084928449.1">
    <property type="nucleotide sequence ID" value="NZ_NCVM01000026.1"/>
</dbReference>
<comment type="caution">
    <text evidence="3">The sequence shown here is derived from an EMBL/GenBank/DDBJ whole genome shotgun (WGS) entry which is preliminary data.</text>
</comment>
<dbReference type="GO" id="GO:0005524">
    <property type="term" value="F:ATP binding"/>
    <property type="evidence" value="ECO:0007669"/>
    <property type="project" value="InterPro"/>
</dbReference>
<dbReference type="SUPFAM" id="SSF52540">
    <property type="entry name" value="P-loop containing nucleoside triphosphate hydrolases"/>
    <property type="match status" value="1"/>
</dbReference>
<reference evidence="3 4" key="1">
    <citation type="journal article" date="2016" name="Eur. J. Clin. Microbiol. Infect. Dis.">
        <title>Whole genome sequencing as a tool for phylogenetic analysis of clinical strains of Mitis group streptococci.</title>
        <authorList>
            <person name="Rasmussen L.H."/>
            <person name="Dargis R."/>
            <person name="Hojholt K."/>
            <person name="Christensen J.J."/>
            <person name="Skovgaard O."/>
            <person name="Justesen U.S."/>
            <person name="Rosenvinge F.S."/>
            <person name="Moser C."/>
            <person name="Lukjancenko O."/>
            <person name="Rasmussen S."/>
            <person name="Nielsen X.C."/>
        </authorList>
    </citation>
    <scope>NUCLEOTIDE SEQUENCE [LARGE SCALE GENOMIC DNA]</scope>
    <source>
        <strain evidence="3 4">B_5756_13</strain>
    </source>
</reference>
<protein>
    <submittedName>
        <fullName evidence="3">ATPase</fullName>
    </submittedName>
</protein>
<dbReference type="NCBIfam" id="NF045780">
    <property type="entry name" value="TrlF_fam_ATP"/>
    <property type="match status" value="1"/>
</dbReference>
<name>A0A1X1KTP0_STRMT</name>
<dbReference type="Gene3D" id="3.20.20.140">
    <property type="entry name" value="Metal-dependent hydrolases"/>
    <property type="match status" value="1"/>
</dbReference>
<dbReference type="InterPro" id="IPR027417">
    <property type="entry name" value="P-loop_NTPase"/>
</dbReference>
<dbReference type="Gene3D" id="3.40.50.300">
    <property type="entry name" value="P-loop containing nucleotide triphosphate hydrolases"/>
    <property type="match status" value="2"/>
</dbReference>
<gene>
    <name evidence="3" type="ORF">B7693_04695</name>
</gene>
<evidence type="ECO:0000256" key="1">
    <source>
        <dbReference type="SAM" id="Coils"/>
    </source>
</evidence>
<dbReference type="GO" id="GO:0016887">
    <property type="term" value="F:ATP hydrolysis activity"/>
    <property type="evidence" value="ECO:0007669"/>
    <property type="project" value="InterPro"/>
</dbReference>
<accession>A0A1X1KTP0</accession>
<dbReference type="Pfam" id="PF13304">
    <property type="entry name" value="AAA_21"/>
    <property type="match status" value="1"/>
</dbReference>
<evidence type="ECO:0000259" key="2">
    <source>
        <dbReference type="Pfam" id="PF13304"/>
    </source>
</evidence>
<dbReference type="AlphaFoldDB" id="A0A1X1KTP0"/>
<evidence type="ECO:0000313" key="4">
    <source>
        <dbReference type="Proteomes" id="UP000193388"/>
    </source>
</evidence>